<comment type="catalytic activity">
    <reaction evidence="6">
        <text>iodide(out) = iodide(in)</text>
        <dbReference type="Rhea" id="RHEA:66324"/>
        <dbReference type="ChEBI" id="CHEBI:16382"/>
    </reaction>
</comment>
<evidence type="ECO:0000256" key="4">
    <source>
        <dbReference type="ARBA" id="ARBA00022989"/>
    </source>
</evidence>
<keyword evidence="4 9" id="KW-1133">Transmembrane helix</keyword>
<feature type="transmembrane region" description="Helical" evidence="9">
    <location>
        <begin position="309"/>
        <end position="334"/>
    </location>
</feature>
<dbReference type="InterPro" id="IPR015672">
    <property type="entry name" value="GPHR/GTG"/>
</dbReference>
<comment type="catalytic activity">
    <reaction evidence="8">
        <text>fluoride(in) = fluoride(out)</text>
        <dbReference type="Rhea" id="RHEA:76159"/>
        <dbReference type="ChEBI" id="CHEBI:17051"/>
    </reaction>
</comment>
<name>A0AAD4JSY5_9MUSC</name>
<feature type="transmembrane region" description="Helical" evidence="9">
    <location>
        <begin position="446"/>
        <end position="467"/>
    </location>
</feature>
<evidence type="ECO:0000256" key="2">
    <source>
        <dbReference type="ARBA" id="ARBA00009478"/>
    </source>
</evidence>
<evidence type="ECO:0000256" key="3">
    <source>
        <dbReference type="ARBA" id="ARBA00022692"/>
    </source>
</evidence>
<evidence type="ECO:0000256" key="9">
    <source>
        <dbReference type="SAM" id="Phobius"/>
    </source>
</evidence>
<keyword evidence="5 9" id="KW-0472">Membrane</keyword>
<evidence type="ECO:0000256" key="1">
    <source>
        <dbReference type="ARBA" id="ARBA00004141"/>
    </source>
</evidence>
<feature type="transmembrane region" description="Helical" evidence="9">
    <location>
        <begin position="369"/>
        <end position="392"/>
    </location>
</feature>
<organism evidence="12 13">
    <name type="scientific">Drosophila rubida</name>
    <dbReference type="NCBI Taxonomy" id="30044"/>
    <lineage>
        <taxon>Eukaryota</taxon>
        <taxon>Metazoa</taxon>
        <taxon>Ecdysozoa</taxon>
        <taxon>Arthropoda</taxon>
        <taxon>Hexapoda</taxon>
        <taxon>Insecta</taxon>
        <taxon>Pterygota</taxon>
        <taxon>Neoptera</taxon>
        <taxon>Endopterygota</taxon>
        <taxon>Diptera</taxon>
        <taxon>Brachycera</taxon>
        <taxon>Muscomorpha</taxon>
        <taxon>Ephydroidea</taxon>
        <taxon>Drosophilidae</taxon>
        <taxon>Drosophila</taxon>
    </lineage>
</organism>
<evidence type="ECO:0000259" key="10">
    <source>
        <dbReference type="Pfam" id="PF12430"/>
    </source>
</evidence>
<dbReference type="Pfam" id="PF12537">
    <property type="entry name" value="GPHR_N"/>
    <property type="match status" value="1"/>
</dbReference>
<dbReference type="GO" id="GO:0008308">
    <property type="term" value="F:voltage-gated monoatomic anion channel activity"/>
    <property type="evidence" value="ECO:0007669"/>
    <property type="project" value="TreeGrafter"/>
</dbReference>
<dbReference type="InterPro" id="IPR022535">
    <property type="entry name" value="Golgi_pH-regulator_cons_dom"/>
</dbReference>
<dbReference type="InterPro" id="IPR025969">
    <property type="entry name" value="ABA_GPCR_dom"/>
</dbReference>
<feature type="transmembrane region" description="Helical" evidence="9">
    <location>
        <begin position="62"/>
        <end position="86"/>
    </location>
</feature>
<dbReference type="PANTHER" id="PTHR15948">
    <property type="entry name" value="G-PROTEIN COUPLED RECEPTOR 89-RELATED"/>
    <property type="match status" value="1"/>
</dbReference>
<keyword evidence="13" id="KW-1185">Reference proteome</keyword>
<dbReference type="Pfam" id="PF12430">
    <property type="entry name" value="ABA_GPCR"/>
    <property type="match status" value="1"/>
</dbReference>
<dbReference type="AlphaFoldDB" id="A0AAD4JSY5"/>
<feature type="transmembrane region" description="Helical" evidence="9">
    <location>
        <begin position="404"/>
        <end position="426"/>
    </location>
</feature>
<feature type="non-terminal residue" evidence="12">
    <location>
        <position position="1"/>
    </location>
</feature>
<evidence type="ECO:0000256" key="7">
    <source>
        <dbReference type="ARBA" id="ARBA00035085"/>
    </source>
</evidence>
<evidence type="ECO:0000313" key="13">
    <source>
        <dbReference type="Proteomes" id="UP001200034"/>
    </source>
</evidence>
<comment type="catalytic activity">
    <reaction evidence="7">
        <text>bromide(in) = bromide(out)</text>
        <dbReference type="Rhea" id="RHEA:75383"/>
        <dbReference type="ChEBI" id="CHEBI:15858"/>
    </reaction>
</comment>
<feature type="domain" description="Abscisic acid G-protein coupled receptor-like" evidence="10">
    <location>
        <begin position="302"/>
        <end position="470"/>
    </location>
</feature>
<evidence type="ECO:0008006" key="14">
    <source>
        <dbReference type="Google" id="ProtNLM"/>
    </source>
</evidence>
<feature type="domain" description="Golgi pH regulator conserved" evidence="11">
    <location>
        <begin position="148"/>
        <end position="215"/>
    </location>
</feature>
<protein>
    <recommendedName>
        <fullName evidence="14">Golgi pH regulator</fullName>
    </recommendedName>
</protein>
<comment type="caution">
    <text evidence="12">The sequence shown here is derived from an EMBL/GenBank/DDBJ whole genome shotgun (WGS) entry which is preliminary data.</text>
</comment>
<sequence length="481" mass="55869">QMLFFAGGWLFFNKQLFKHYEIRHISVQLIFSSTFALSVTMFELIIFEIIDVLESSSRYFHWRLGLTLLLFMVTAVIPIYICYSVIHSISFCKRMILIIICYDRGSQISYIVSDRWVRILTTLCWIIFLYGLWRIGEPFPLLSASHGIFTIEQGVSRISVIGVTVMAILSGFGAVNYPYTSMTYFIKPVSRNDIICFERRLALTVDMLTAKKRRIAMAVYNYNKQHPTKPRIWEMITSAVNRTTSNGEGTKLRHVLVSLLKCSIIADINQLKQEVYGLEELQRSVFLELSSLKNMEERQRWSQTLQGKYFNVIGHFFSVYCVYKIFMCCINIIFDRVGRKDPVTRGLEIAVHWCGFDIDLAFWNQHVSFLLVGCIVVTSIRGLLLTLTKFFYRISSSKSSNIIVLILGQIMGMYFCSSVLLMRMNMPAEYRVIITEVLGNLHFNFYHRWFDVIFLVSALTTIIVLYLSRKPVRVETDTDLH</sequence>
<evidence type="ECO:0000313" key="12">
    <source>
        <dbReference type="EMBL" id="KAH8355160.1"/>
    </source>
</evidence>
<proteinExistence type="inferred from homology"/>
<reference evidence="12" key="1">
    <citation type="journal article" date="2021" name="Mol. Ecol. Resour.">
        <title>Phylogenomic analyses of the genus Drosophila reveals genomic signals of climate adaptation.</title>
        <authorList>
            <person name="Li F."/>
            <person name="Rane R.V."/>
            <person name="Luria V."/>
            <person name="Xiong Z."/>
            <person name="Chen J."/>
            <person name="Li Z."/>
            <person name="Catullo R.A."/>
            <person name="Griffin P.C."/>
            <person name="Schiffer M."/>
            <person name="Pearce S."/>
            <person name="Lee S.F."/>
            <person name="McElroy K."/>
            <person name="Stocker A."/>
            <person name="Shirriffs J."/>
            <person name="Cockerell F."/>
            <person name="Coppin C."/>
            <person name="Sgro C.M."/>
            <person name="Karger A."/>
            <person name="Cain J.W."/>
            <person name="Weber J.A."/>
            <person name="Santpere G."/>
            <person name="Kirschner M.W."/>
            <person name="Hoffmann A.A."/>
            <person name="Oakeshott J.G."/>
            <person name="Zhang G."/>
        </authorList>
    </citation>
    <scope>NUCLEOTIDE SEQUENCE</scope>
    <source>
        <strain evidence="12">BGI-SZ-2011g</strain>
    </source>
</reference>
<evidence type="ECO:0000256" key="5">
    <source>
        <dbReference type="ARBA" id="ARBA00023136"/>
    </source>
</evidence>
<feature type="transmembrane region" description="Helical" evidence="9">
    <location>
        <begin position="116"/>
        <end position="135"/>
    </location>
</feature>
<dbReference type="GO" id="GO:0051452">
    <property type="term" value="P:intracellular pH reduction"/>
    <property type="evidence" value="ECO:0007669"/>
    <property type="project" value="TreeGrafter"/>
</dbReference>
<keyword evidence="3 9" id="KW-0812">Transmembrane</keyword>
<evidence type="ECO:0000259" key="11">
    <source>
        <dbReference type="Pfam" id="PF12537"/>
    </source>
</evidence>
<feature type="transmembrane region" description="Helical" evidence="9">
    <location>
        <begin position="155"/>
        <end position="177"/>
    </location>
</feature>
<dbReference type="PANTHER" id="PTHR15948:SF0">
    <property type="entry name" value="GOLGI PH REGULATOR A-RELATED"/>
    <property type="match status" value="1"/>
</dbReference>
<gene>
    <name evidence="12" type="ORF">KR093_007045</name>
</gene>
<evidence type="ECO:0000256" key="8">
    <source>
        <dbReference type="ARBA" id="ARBA00044702"/>
    </source>
</evidence>
<dbReference type="Proteomes" id="UP001200034">
    <property type="component" value="Unassembled WGS sequence"/>
</dbReference>
<comment type="subcellular location">
    <subcellularLocation>
        <location evidence="1">Membrane</location>
        <topology evidence="1">Multi-pass membrane protein</topology>
    </subcellularLocation>
</comment>
<accession>A0AAD4JSY5</accession>
<dbReference type="GO" id="GO:0032580">
    <property type="term" value="C:Golgi cisterna membrane"/>
    <property type="evidence" value="ECO:0007669"/>
    <property type="project" value="TreeGrafter"/>
</dbReference>
<comment type="similarity">
    <text evidence="2">Belongs to the Golgi pH regulator (TC 1.A.38) family.</text>
</comment>
<dbReference type="EMBL" id="JAJJHW010003889">
    <property type="protein sequence ID" value="KAH8355160.1"/>
    <property type="molecule type" value="Genomic_DNA"/>
</dbReference>
<feature type="transmembrane region" description="Helical" evidence="9">
    <location>
        <begin position="29"/>
        <end position="50"/>
    </location>
</feature>
<evidence type="ECO:0000256" key="6">
    <source>
        <dbReference type="ARBA" id="ARBA00024145"/>
    </source>
</evidence>